<evidence type="ECO:0000313" key="2">
    <source>
        <dbReference type="Proteomes" id="UP000034154"/>
    </source>
</evidence>
<protein>
    <submittedName>
        <fullName evidence="1">Uncharacterized protein</fullName>
    </submittedName>
</protein>
<gene>
    <name evidence="1" type="ORF">UW63_C0036G0006</name>
</gene>
<dbReference type="Proteomes" id="UP000034154">
    <property type="component" value="Unassembled WGS sequence"/>
</dbReference>
<proteinExistence type="predicted"/>
<dbReference type="Gene3D" id="3.10.490.10">
    <property type="entry name" value="Gamma-glutamyl cyclotransferase-like"/>
    <property type="match status" value="1"/>
</dbReference>
<sequence length="184" mass="21046">MKDRQACSFGGLFVLKFLYPMKLYFGFGANRDPEMITAITGKKPIFGFPAILKNFELVYQSMNQIPKVAQKILKQNWANDFVSYAIKPNQNQEVCGTIWFLTNKQRAAISLWELNGLWSYKTTSMAEINFFKIKIPVKVETEIIHSQEHLPVSGKNYKTFIVPKNKILETAILVRNLPVPGVIV</sequence>
<accession>A0A0G1JFP1</accession>
<reference evidence="1 2" key="1">
    <citation type="journal article" date="2015" name="Nature">
        <title>rRNA introns, odd ribosomes, and small enigmatic genomes across a large radiation of phyla.</title>
        <authorList>
            <person name="Brown C.T."/>
            <person name="Hug L.A."/>
            <person name="Thomas B.C."/>
            <person name="Sharon I."/>
            <person name="Castelle C.J."/>
            <person name="Singh A."/>
            <person name="Wilkins M.J."/>
            <person name="Williams K.H."/>
            <person name="Banfield J.F."/>
        </authorList>
    </citation>
    <scope>NUCLEOTIDE SEQUENCE [LARGE SCALE GENOMIC DNA]</scope>
</reference>
<comment type="caution">
    <text evidence="1">The sequence shown here is derived from an EMBL/GenBank/DDBJ whole genome shotgun (WGS) entry which is preliminary data.</text>
</comment>
<dbReference type="EMBL" id="LCJB01000036">
    <property type="protein sequence ID" value="KKT70100.1"/>
    <property type="molecule type" value="Genomic_DNA"/>
</dbReference>
<dbReference type="AlphaFoldDB" id="A0A0G1JFP1"/>
<evidence type="ECO:0000313" key="1">
    <source>
        <dbReference type="EMBL" id="KKT70100.1"/>
    </source>
</evidence>
<organism evidence="1 2">
    <name type="scientific">Candidatus Uhrbacteria bacterium GW2011_GWF2_44_350</name>
    <dbReference type="NCBI Taxonomy" id="1619000"/>
    <lineage>
        <taxon>Bacteria</taxon>
        <taxon>Candidatus Uhriibacteriota</taxon>
    </lineage>
</organism>
<name>A0A0G1JFP1_9BACT</name>